<gene>
    <name evidence="8" type="ORF">K7X08_017644</name>
</gene>
<dbReference type="PANTHER" id="PTHR43859:SF35">
    <property type="entry name" value="BUTYRATE--COA LIGASE AAE11, PEROXISOMAL-LIKE"/>
    <property type="match status" value="1"/>
</dbReference>
<organism evidence="8 9">
    <name type="scientific">Anisodus acutangulus</name>
    <dbReference type="NCBI Taxonomy" id="402998"/>
    <lineage>
        <taxon>Eukaryota</taxon>
        <taxon>Viridiplantae</taxon>
        <taxon>Streptophyta</taxon>
        <taxon>Embryophyta</taxon>
        <taxon>Tracheophyta</taxon>
        <taxon>Spermatophyta</taxon>
        <taxon>Magnoliopsida</taxon>
        <taxon>eudicotyledons</taxon>
        <taxon>Gunneridae</taxon>
        <taxon>Pentapetalae</taxon>
        <taxon>asterids</taxon>
        <taxon>lamiids</taxon>
        <taxon>Solanales</taxon>
        <taxon>Solanaceae</taxon>
        <taxon>Solanoideae</taxon>
        <taxon>Hyoscyameae</taxon>
        <taxon>Anisodus</taxon>
    </lineage>
</organism>
<dbReference type="EMBL" id="JAJAGQ010000013">
    <property type="protein sequence ID" value="KAJ8545061.1"/>
    <property type="molecule type" value="Genomic_DNA"/>
</dbReference>
<feature type="region of interest" description="Disordered" evidence="5">
    <location>
        <begin position="334"/>
        <end position="363"/>
    </location>
</feature>
<dbReference type="Gene3D" id="3.40.50.12780">
    <property type="entry name" value="N-terminal domain of ligase-like"/>
    <property type="match status" value="1"/>
</dbReference>
<protein>
    <recommendedName>
        <fullName evidence="10">4-coumarate--CoA ligase</fullName>
    </recommendedName>
</protein>
<evidence type="ECO:0000256" key="3">
    <source>
        <dbReference type="ARBA" id="ARBA00022598"/>
    </source>
</evidence>
<dbReference type="GO" id="GO:0009698">
    <property type="term" value="P:phenylpropanoid metabolic process"/>
    <property type="evidence" value="ECO:0007669"/>
    <property type="project" value="UniProtKB-KW"/>
</dbReference>
<evidence type="ECO:0000259" key="6">
    <source>
        <dbReference type="Pfam" id="PF00501"/>
    </source>
</evidence>
<comment type="caution">
    <text evidence="8">The sequence shown here is derived from an EMBL/GenBank/DDBJ whole genome shotgun (WGS) entry which is preliminary data.</text>
</comment>
<feature type="compositionally biased region" description="Basic and acidic residues" evidence="5">
    <location>
        <begin position="343"/>
        <end position="357"/>
    </location>
</feature>
<accession>A0A9Q1LU71</accession>
<dbReference type="SUPFAM" id="SSF56801">
    <property type="entry name" value="Acetyl-CoA synthetase-like"/>
    <property type="match status" value="2"/>
</dbReference>
<dbReference type="InterPro" id="IPR042099">
    <property type="entry name" value="ANL_N_sf"/>
</dbReference>
<dbReference type="AlphaFoldDB" id="A0A9Q1LU71"/>
<comment type="similarity">
    <text evidence="2">Belongs to the ATP-dependent AMP-binding enzyme family.</text>
</comment>
<dbReference type="Gene3D" id="3.30.300.30">
    <property type="match status" value="1"/>
</dbReference>
<dbReference type="InterPro" id="IPR000873">
    <property type="entry name" value="AMP-dep_synth/lig_dom"/>
</dbReference>
<dbReference type="PANTHER" id="PTHR43859">
    <property type="entry name" value="ACYL-ACTIVATING ENZYME"/>
    <property type="match status" value="1"/>
</dbReference>
<evidence type="ECO:0000256" key="1">
    <source>
        <dbReference type="ARBA" id="ARBA00004930"/>
    </source>
</evidence>
<dbReference type="InterPro" id="IPR045851">
    <property type="entry name" value="AMP-bd_C_sf"/>
</dbReference>
<dbReference type="OrthoDB" id="10253115at2759"/>
<evidence type="ECO:0008006" key="10">
    <source>
        <dbReference type="Google" id="ProtNLM"/>
    </source>
</evidence>
<sequence>MDRLPKSGANYVPLTPLTFLTRASNSYATRTSIIYANVHFNWRQTYERCCRLASSLRSLNIVKNDVVSVLAPNVPAMLEMHFAVPMAGAVLNAINTRLDSSNVALILKHSEVKIFFVDYEYVDKAKKAIEILMTDFQMPMPLVVVIDDLDSPTGIRFGELEYEELVYQGNPQYVSESIDDEWDPITLSYTSGTTSEPKGVVYSHRGDMGVIHPDGYLEIKDRCKDVIISGGENISSVEVESAIMKHPYVVEASVVAMPHPRWGESPCAFVILRKNSNFKESDIIGHCRKNLPGFMVPKKVQFVEELPKTGTGKVQKNLLRAVAKTFVIKENANQTTKKSTQVNREKPRAYDQSHEQIHALSRL</sequence>
<reference evidence="9" key="1">
    <citation type="journal article" date="2023" name="Proc. Natl. Acad. Sci. U.S.A.">
        <title>Genomic and structural basis for evolution of tropane alkaloid biosynthesis.</title>
        <authorList>
            <person name="Wanga Y.-J."/>
            <person name="Taina T."/>
            <person name="Yua J.-Y."/>
            <person name="Lia J."/>
            <person name="Xua B."/>
            <person name="Chenc J."/>
            <person name="D'Auriad J.C."/>
            <person name="Huanga J.-P."/>
            <person name="Huanga S.-X."/>
        </authorList>
    </citation>
    <scope>NUCLEOTIDE SEQUENCE [LARGE SCALE GENOMIC DNA]</scope>
    <source>
        <strain evidence="9">cv. KIB-2019</strain>
    </source>
</reference>
<dbReference type="Pfam" id="PF00501">
    <property type="entry name" value="AMP-binding"/>
    <property type="match status" value="1"/>
</dbReference>
<feature type="domain" description="AMP-dependent synthetase/ligase" evidence="6">
    <location>
        <begin position="22"/>
        <end position="206"/>
    </location>
</feature>
<dbReference type="InterPro" id="IPR020845">
    <property type="entry name" value="AMP-binding_CS"/>
</dbReference>
<keyword evidence="9" id="KW-1185">Reference proteome</keyword>
<name>A0A9Q1LU71_9SOLA</name>
<evidence type="ECO:0000256" key="4">
    <source>
        <dbReference type="ARBA" id="ARBA00023051"/>
    </source>
</evidence>
<evidence type="ECO:0000313" key="9">
    <source>
        <dbReference type="Proteomes" id="UP001152561"/>
    </source>
</evidence>
<comment type="pathway">
    <text evidence="1">Phytoalexin biosynthesis; 3,4',5-trihydroxystilbene biosynthesis; 3,4',5-trihydroxystilbene from trans-4-coumarate: step 1/2.</text>
</comment>
<evidence type="ECO:0000259" key="7">
    <source>
        <dbReference type="Pfam" id="PF13193"/>
    </source>
</evidence>
<dbReference type="Proteomes" id="UP001152561">
    <property type="component" value="Unassembled WGS sequence"/>
</dbReference>
<evidence type="ECO:0000313" key="8">
    <source>
        <dbReference type="EMBL" id="KAJ8545061.1"/>
    </source>
</evidence>
<dbReference type="PROSITE" id="PS00455">
    <property type="entry name" value="AMP_BINDING"/>
    <property type="match status" value="1"/>
</dbReference>
<keyword evidence="4" id="KW-0587">Phenylpropanoid metabolism</keyword>
<evidence type="ECO:0000256" key="5">
    <source>
        <dbReference type="SAM" id="MobiDB-lite"/>
    </source>
</evidence>
<dbReference type="GO" id="GO:0016874">
    <property type="term" value="F:ligase activity"/>
    <property type="evidence" value="ECO:0007669"/>
    <property type="project" value="UniProtKB-KW"/>
</dbReference>
<dbReference type="Pfam" id="PF13193">
    <property type="entry name" value="AMP-binding_C"/>
    <property type="match status" value="1"/>
</dbReference>
<dbReference type="InterPro" id="IPR025110">
    <property type="entry name" value="AMP-bd_C"/>
</dbReference>
<keyword evidence="3" id="KW-0436">Ligase</keyword>
<feature type="domain" description="AMP-binding enzyme C-terminal" evidence="7">
    <location>
        <begin position="238"/>
        <end position="313"/>
    </location>
</feature>
<evidence type="ECO:0000256" key="2">
    <source>
        <dbReference type="ARBA" id="ARBA00006432"/>
    </source>
</evidence>
<proteinExistence type="inferred from homology"/>
<dbReference type="FunFam" id="3.30.300.30:FF:000008">
    <property type="entry name" value="2,3-dihydroxybenzoate-AMP ligase"/>
    <property type="match status" value="1"/>
</dbReference>